<dbReference type="PANTHER" id="PTHR30288">
    <property type="entry name" value="FLAGELLAR CAP/ASSEMBLY PROTEIN FLID"/>
    <property type="match status" value="1"/>
</dbReference>
<dbReference type="AlphaFoldDB" id="A0A171KRB7"/>
<feature type="coiled-coil region" evidence="5">
    <location>
        <begin position="411"/>
        <end position="442"/>
    </location>
</feature>
<evidence type="ECO:0000256" key="4">
    <source>
        <dbReference type="ARBA" id="ARBA00023143"/>
    </source>
</evidence>
<sequence length="474" mass="49903">MATSSVSSNLGVGSGLPLTKLLEDLRKAENKSLERIQVQQQTQEARLSAYSQLKGAVETMRSSAKTLASGDQFNATKATSSSEAFTASSTNKAIAGDYSVAVTALAQAQTLYTGSAFNTRDTAVGSGGKVTFSFAGKENTTLELQGELTPEKLVQAINAKEDLGVKASLLNDGNGFRLLLTSSETGTQAAVTAIQVEGNAALGQAIGYNDGTGADPAMQLQVGTAATDAKLNINGIDITSQNNTVKDVIDGVTLNLKSTTGNSTDPKPASLTIARDNTLASTAIQNFVNTYNNLQKTIANLTAFDVEAETESVLTGDYTTRQIQTSMRQPLNTIGTGETIRSLSQLGITTDPVSGDLKLDTEKLSKALTNHGADVAALFQGEDGIAAKVENTTKQMLEDSAAGSGLFKNLEENINRNIKSLKKQYEAASLRLEDQMAVYTAQFTALDAAVTKMSSVSTYLTEQLAQLKKNTQSS</sequence>
<accession>A0A171KRB7</accession>
<keyword evidence="5" id="KW-0964">Secreted</keyword>
<evidence type="ECO:0000256" key="2">
    <source>
        <dbReference type="ARBA" id="ARBA00011255"/>
    </source>
</evidence>
<dbReference type="GO" id="GO:0009424">
    <property type="term" value="C:bacterial-type flagellum hook"/>
    <property type="evidence" value="ECO:0007669"/>
    <property type="project" value="UniProtKB-UniRule"/>
</dbReference>
<dbReference type="STRING" id="206506.AAV32_11335"/>
<evidence type="ECO:0000313" key="9">
    <source>
        <dbReference type="Proteomes" id="UP000078084"/>
    </source>
</evidence>
<dbReference type="PANTHER" id="PTHR30288:SF0">
    <property type="entry name" value="FLAGELLAR HOOK-ASSOCIATED PROTEIN 2"/>
    <property type="match status" value="1"/>
</dbReference>
<dbReference type="EMBL" id="LBNE01000007">
    <property type="protein sequence ID" value="KKO71434.1"/>
    <property type="molecule type" value="Genomic_DNA"/>
</dbReference>
<dbReference type="InterPro" id="IPR040026">
    <property type="entry name" value="FliD"/>
</dbReference>
<comment type="similarity">
    <text evidence="1 5">Belongs to the FliD family.</text>
</comment>
<comment type="subcellular location">
    <subcellularLocation>
        <location evidence="5">Secreted</location>
    </subcellularLocation>
    <subcellularLocation>
        <location evidence="5">Bacterial flagellum</location>
    </subcellularLocation>
</comment>
<feature type="domain" description="Flagellar hook-associated protein 2 C-terminal" evidence="7">
    <location>
        <begin position="226"/>
        <end position="454"/>
    </location>
</feature>
<keyword evidence="3 5" id="KW-0175">Coiled coil</keyword>
<feature type="domain" description="Flagellar hook-associated protein 2 N-terminal" evidence="6">
    <location>
        <begin position="14"/>
        <end position="109"/>
    </location>
</feature>
<evidence type="ECO:0000256" key="1">
    <source>
        <dbReference type="ARBA" id="ARBA00009764"/>
    </source>
</evidence>
<evidence type="ECO:0000256" key="5">
    <source>
        <dbReference type="RuleBase" id="RU362066"/>
    </source>
</evidence>
<comment type="subunit">
    <text evidence="2 5">Homopentamer.</text>
</comment>
<protein>
    <recommendedName>
        <fullName evidence="5">Flagellar hook-associated protein 2</fullName>
        <shortName evidence="5">HAP2</shortName>
    </recommendedName>
    <alternativeName>
        <fullName evidence="5">Flagellar cap protein</fullName>
    </alternativeName>
</protein>
<evidence type="ECO:0000259" key="6">
    <source>
        <dbReference type="Pfam" id="PF02465"/>
    </source>
</evidence>
<dbReference type="GO" id="GO:0071973">
    <property type="term" value="P:bacterial-type flagellum-dependent cell motility"/>
    <property type="evidence" value="ECO:0007669"/>
    <property type="project" value="TreeGrafter"/>
</dbReference>
<dbReference type="Pfam" id="PF07195">
    <property type="entry name" value="FliD_C"/>
    <property type="match status" value="1"/>
</dbReference>
<dbReference type="Pfam" id="PF02465">
    <property type="entry name" value="FliD_N"/>
    <property type="match status" value="1"/>
</dbReference>
<name>A0A171KRB7_9BURK</name>
<evidence type="ECO:0000313" key="8">
    <source>
        <dbReference type="EMBL" id="KKO71434.1"/>
    </source>
</evidence>
<dbReference type="InterPro" id="IPR010809">
    <property type="entry name" value="FliD_C"/>
</dbReference>
<organism evidence="8 9">
    <name type="scientific">Kerstersia gyiorum</name>
    <dbReference type="NCBI Taxonomy" id="206506"/>
    <lineage>
        <taxon>Bacteria</taxon>
        <taxon>Pseudomonadati</taxon>
        <taxon>Pseudomonadota</taxon>
        <taxon>Betaproteobacteria</taxon>
        <taxon>Burkholderiales</taxon>
        <taxon>Alcaligenaceae</taxon>
        <taxon>Kerstersia</taxon>
    </lineage>
</organism>
<evidence type="ECO:0000259" key="7">
    <source>
        <dbReference type="Pfam" id="PF07195"/>
    </source>
</evidence>
<dbReference type="GO" id="GO:0009421">
    <property type="term" value="C:bacterial-type flagellum filament cap"/>
    <property type="evidence" value="ECO:0007669"/>
    <property type="project" value="InterPro"/>
</dbReference>
<dbReference type="InterPro" id="IPR003481">
    <property type="entry name" value="FliD_N"/>
</dbReference>
<proteinExistence type="inferred from homology"/>
<dbReference type="GO" id="GO:0007155">
    <property type="term" value="P:cell adhesion"/>
    <property type="evidence" value="ECO:0007669"/>
    <property type="project" value="InterPro"/>
</dbReference>
<dbReference type="RefSeq" id="WP_068371875.1">
    <property type="nucleotide sequence ID" value="NZ_LBNE01000007.1"/>
</dbReference>
<gene>
    <name evidence="8" type="ORF">AAV32_11335</name>
</gene>
<dbReference type="Proteomes" id="UP000078084">
    <property type="component" value="Unassembled WGS sequence"/>
</dbReference>
<keyword evidence="4 5" id="KW-0975">Bacterial flagellum</keyword>
<comment type="caution">
    <text evidence="8">The sequence shown here is derived from an EMBL/GenBank/DDBJ whole genome shotgun (WGS) entry which is preliminary data.</text>
</comment>
<dbReference type="GO" id="GO:0005576">
    <property type="term" value="C:extracellular region"/>
    <property type="evidence" value="ECO:0007669"/>
    <property type="project" value="UniProtKB-SubCell"/>
</dbReference>
<comment type="function">
    <text evidence="5">Required for morphogenesis and for the elongation of the flagellar filament by facilitating polymerization of the flagellin monomers at the tip of growing filament. Forms a capping structure, which prevents flagellin subunits (transported through the central channel of the flagellum) from leaking out without polymerization at the distal end.</text>
</comment>
<evidence type="ECO:0000256" key="3">
    <source>
        <dbReference type="ARBA" id="ARBA00023054"/>
    </source>
</evidence>
<keyword evidence="9" id="KW-1185">Reference proteome</keyword>
<reference evidence="8 9" key="1">
    <citation type="submission" date="2015-04" db="EMBL/GenBank/DDBJ databases">
        <title>Genome sequence of Kerstersia gyiorum CG1.</title>
        <authorList>
            <person name="Greninger A.L."/>
            <person name="Kozyreva V."/>
            <person name="Chaturvedi V."/>
        </authorList>
    </citation>
    <scope>NUCLEOTIDE SEQUENCE [LARGE SCALE GENOMIC DNA]</scope>
    <source>
        <strain evidence="8 9">CG1</strain>
    </source>
</reference>